<dbReference type="PANTHER" id="PTHR34220:SF7">
    <property type="entry name" value="SENSOR HISTIDINE KINASE YPDA"/>
    <property type="match status" value="1"/>
</dbReference>
<keyword evidence="1" id="KW-0472">Membrane</keyword>
<feature type="transmembrane region" description="Helical" evidence="1">
    <location>
        <begin position="118"/>
        <end position="137"/>
    </location>
</feature>
<dbReference type="Gene3D" id="3.30.565.10">
    <property type="entry name" value="Histidine kinase-like ATPase, C-terminal domain"/>
    <property type="match status" value="1"/>
</dbReference>
<dbReference type="GO" id="GO:0016301">
    <property type="term" value="F:kinase activity"/>
    <property type="evidence" value="ECO:0007669"/>
    <property type="project" value="UniProtKB-KW"/>
</dbReference>
<dbReference type="EMBL" id="BAABFT010000001">
    <property type="protein sequence ID" value="GAA4309863.1"/>
    <property type="molecule type" value="Genomic_DNA"/>
</dbReference>
<comment type="caution">
    <text evidence="3">The sequence shown here is derived from an EMBL/GenBank/DDBJ whole genome shotgun (WGS) entry which is preliminary data.</text>
</comment>
<sequence>MNDKWIHIIGMPVVTMILIAFGDVNPLRLSQEMLAIKVIKSLFFVLCYWESNRMLFMYMRTRYPDLGDTSKRVTWHLLVFVVYVVIAGFVFTYINMSLPQNKPESFWREYRDVLEKSLLLLGLVTAVYECAYYFRLYEKSQFESERLKKEALISQVELLKDQISPHFLFNSLNALISMVPEDPQLAVIFIQKLSNVYRHVLSYNGKNVIDLQTEKDFLDDFIFLHQIRFSANLIVEFKLPDQLDQLKVIPFTLQMLVENAIKHNIISNRKPLTICIRVHKKVITVSNNLQKKTSGVESTNTGLKNIVNRYELLTGKPVHITTTANEFSVALPLIYANEDL</sequence>
<dbReference type="PANTHER" id="PTHR34220">
    <property type="entry name" value="SENSOR HISTIDINE KINASE YPDA"/>
    <property type="match status" value="1"/>
</dbReference>
<dbReference type="Proteomes" id="UP001500582">
    <property type="component" value="Unassembled WGS sequence"/>
</dbReference>
<evidence type="ECO:0000313" key="3">
    <source>
        <dbReference type="EMBL" id="GAA4309863.1"/>
    </source>
</evidence>
<keyword evidence="3" id="KW-0418">Kinase</keyword>
<protein>
    <submittedName>
        <fullName evidence="3">Histidine kinase</fullName>
    </submittedName>
</protein>
<dbReference type="InterPro" id="IPR010559">
    <property type="entry name" value="Sig_transdc_His_kin_internal"/>
</dbReference>
<dbReference type="Pfam" id="PF06580">
    <property type="entry name" value="His_kinase"/>
    <property type="match status" value="1"/>
</dbReference>
<evidence type="ECO:0000256" key="1">
    <source>
        <dbReference type="SAM" id="Phobius"/>
    </source>
</evidence>
<evidence type="ECO:0000259" key="2">
    <source>
        <dbReference type="Pfam" id="PF06580"/>
    </source>
</evidence>
<keyword evidence="1" id="KW-1133">Transmembrane helix</keyword>
<name>A0ABP8FS71_9SPHI</name>
<dbReference type="InterPro" id="IPR050640">
    <property type="entry name" value="Bact_2-comp_sensor_kinase"/>
</dbReference>
<proteinExistence type="predicted"/>
<evidence type="ECO:0000313" key="4">
    <source>
        <dbReference type="Proteomes" id="UP001500582"/>
    </source>
</evidence>
<keyword evidence="1" id="KW-0812">Transmembrane</keyword>
<accession>A0ABP8FS71</accession>
<reference evidence="4" key="1">
    <citation type="journal article" date="2019" name="Int. J. Syst. Evol. Microbiol.">
        <title>The Global Catalogue of Microorganisms (GCM) 10K type strain sequencing project: providing services to taxonomists for standard genome sequencing and annotation.</title>
        <authorList>
            <consortium name="The Broad Institute Genomics Platform"/>
            <consortium name="The Broad Institute Genome Sequencing Center for Infectious Disease"/>
            <person name="Wu L."/>
            <person name="Ma J."/>
        </authorList>
    </citation>
    <scope>NUCLEOTIDE SEQUENCE [LARGE SCALE GENOMIC DNA]</scope>
    <source>
        <strain evidence="4">JCM 17705</strain>
    </source>
</reference>
<organism evidence="3 4">
    <name type="scientific">Mucilaginibacter gynuensis</name>
    <dbReference type="NCBI Taxonomy" id="1302236"/>
    <lineage>
        <taxon>Bacteria</taxon>
        <taxon>Pseudomonadati</taxon>
        <taxon>Bacteroidota</taxon>
        <taxon>Sphingobacteriia</taxon>
        <taxon>Sphingobacteriales</taxon>
        <taxon>Sphingobacteriaceae</taxon>
        <taxon>Mucilaginibacter</taxon>
    </lineage>
</organism>
<feature type="domain" description="Signal transduction histidine kinase internal region" evidence="2">
    <location>
        <begin position="155"/>
        <end position="232"/>
    </location>
</feature>
<feature type="transmembrane region" description="Helical" evidence="1">
    <location>
        <begin position="34"/>
        <end position="52"/>
    </location>
</feature>
<keyword evidence="3" id="KW-0808">Transferase</keyword>
<dbReference type="InterPro" id="IPR036890">
    <property type="entry name" value="HATPase_C_sf"/>
</dbReference>
<keyword evidence="4" id="KW-1185">Reference proteome</keyword>
<feature type="transmembrane region" description="Helical" evidence="1">
    <location>
        <begin position="5"/>
        <end position="22"/>
    </location>
</feature>
<gene>
    <name evidence="3" type="ORF">GCM10023149_04370</name>
</gene>
<feature type="transmembrane region" description="Helical" evidence="1">
    <location>
        <begin position="73"/>
        <end position="98"/>
    </location>
</feature>